<evidence type="ECO:0000256" key="6">
    <source>
        <dbReference type="RuleBase" id="RU004466"/>
    </source>
</evidence>
<evidence type="ECO:0000256" key="4">
    <source>
        <dbReference type="ARBA" id="ARBA00022723"/>
    </source>
</evidence>
<keyword evidence="3 6" id="KW-0808">Transferase</keyword>
<dbReference type="RefSeq" id="WP_248910017.1">
    <property type="nucleotide sequence ID" value="NZ_CP109980.1"/>
</dbReference>
<dbReference type="SUPFAM" id="SSF48576">
    <property type="entry name" value="Terpenoid synthases"/>
    <property type="match status" value="1"/>
</dbReference>
<dbReference type="AlphaFoldDB" id="A0ABD5YUM7"/>
<dbReference type="InterPro" id="IPR008949">
    <property type="entry name" value="Isoprenoid_synthase_dom_sf"/>
</dbReference>
<accession>A0ABD5YUM7</accession>
<dbReference type="GeneID" id="76201786"/>
<proteinExistence type="inferred from homology"/>
<evidence type="ECO:0000256" key="5">
    <source>
        <dbReference type="ARBA" id="ARBA00022842"/>
    </source>
</evidence>
<keyword evidence="5" id="KW-0460">Magnesium</keyword>
<comment type="caution">
    <text evidence="7">The sequence shown here is derived from an EMBL/GenBank/DDBJ whole genome shotgun (WGS) entry which is preliminary data.</text>
</comment>
<keyword evidence="4" id="KW-0479">Metal-binding</keyword>
<dbReference type="EMBL" id="JBHTAX010000004">
    <property type="protein sequence ID" value="MFC7192102.1"/>
    <property type="molecule type" value="Genomic_DNA"/>
</dbReference>
<name>A0ABD5YUM7_9EURY</name>
<dbReference type="EC" id="2.5.1.-" evidence="7"/>
<keyword evidence="8" id="KW-1185">Reference proteome</keyword>
<dbReference type="Gene3D" id="1.10.600.10">
    <property type="entry name" value="Farnesyl Diphosphate Synthase"/>
    <property type="match status" value="1"/>
</dbReference>
<dbReference type="GO" id="GO:0046872">
    <property type="term" value="F:metal ion binding"/>
    <property type="evidence" value="ECO:0007669"/>
    <property type="project" value="UniProtKB-KW"/>
</dbReference>
<dbReference type="Proteomes" id="UP001596417">
    <property type="component" value="Unassembled WGS sequence"/>
</dbReference>
<protein>
    <submittedName>
        <fullName evidence="7">Polyprenyl synthetase family protein</fullName>
        <ecNumber evidence="7">2.5.1.-</ecNumber>
    </submittedName>
</protein>
<evidence type="ECO:0000313" key="8">
    <source>
        <dbReference type="Proteomes" id="UP001596417"/>
    </source>
</evidence>
<evidence type="ECO:0000313" key="7">
    <source>
        <dbReference type="EMBL" id="MFC7192102.1"/>
    </source>
</evidence>
<dbReference type="Pfam" id="PF00348">
    <property type="entry name" value="polyprenyl_synt"/>
    <property type="match status" value="1"/>
</dbReference>
<comment type="cofactor">
    <cofactor evidence="1">
        <name>Mg(2+)</name>
        <dbReference type="ChEBI" id="CHEBI:18420"/>
    </cofactor>
</comment>
<dbReference type="PANTHER" id="PTHR12001">
    <property type="entry name" value="GERANYLGERANYL PYROPHOSPHATE SYNTHASE"/>
    <property type="match status" value="1"/>
</dbReference>
<dbReference type="CDD" id="cd00685">
    <property type="entry name" value="Trans_IPPS_HT"/>
    <property type="match status" value="1"/>
</dbReference>
<dbReference type="SFLD" id="SFLDS00005">
    <property type="entry name" value="Isoprenoid_Synthase_Type_I"/>
    <property type="match status" value="1"/>
</dbReference>
<reference evidence="7 8" key="1">
    <citation type="journal article" date="2019" name="Int. J. Syst. Evol. Microbiol.">
        <title>The Global Catalogue of Microorganisms (GCM) 10K type strain sequencing project: providing services to taxonomists for standard genome sequencing and annotation.</title>
        <authorList>
            <consortium name="The Broad Institute Genomics Platform"/>
            <consortium name="The Broad Institute Genome Sequencing Center for Infectious Disease"/>
            <person name="Wu L."/>
            <person name="Ma J."/>
        </authorList>
    </citation>
    <scope>NUCLEOTIDE SEQUENCE [LARGE SCALE GENOMIC DNA]</scope>
    <source>
        <strain evidence="7 8">RDMS1</strain>
    </source>
</reference>
<evidence type="ECO:0000256" key="3">
    <source>
        <dbReference type="ARBA" id="ARBA00022679"/>
    </source>
</evidence>
<sequence length="312" mass="34942">MSTPSTDHSDFNTWLTQEVQPAVDDHIERSLQSQRHYEQLWYQIQSGGKRLRPGLVMLVGKLCECDDRRLLDCAAGVELLHTFSLVHDDLVDGDQLRRNAPAFWVEYGTDAAVNIGDMLLSHALTLFPDGARSIAAESVRTMTVGQQLDFALTDRRGVSESEYMEMVRKKTGALFDCCLKLPQTLTAIDLSIDGYGALWPAFQIRDDLLDFEAGKGRSAIGGDVRAGKRTLLAIHADDAQVYDILDKPARDTTDEDVRTVQTIFEESGSFTYARQQMHSLAFEAIAVLSTLPDSPQRRRLTTLARYCTDRDH</sequence>
<dbReference type="PANTHER" id="PTHR12001:SF85">
    <property type="entry name" value="SHORT CHAIN ISOPRENYL DIPHOSPHATE SYNTHASE"/>
    <property type="match status" value="1"/>
</dbReference>
<dbReference type="GO" id="GO:0016740">
    <property type="term" value="F:transferase activity"/>
    <property type="evidence" value="ECO:0007669"/>
    <property type="project" value="UniProtKB-KW"/>
</dbReference>
<dbReference type="InterPro" id="IPR000092">
    <property type="entry name" value="Polyprenyl_synt"/>
</dbReference>
<evidence type="ECO:0000256" key="2">
    <source>
        <dbReference type="ARBA" id="ARBA00006706"/>
    </source>
</evidence>
<comment type="similarity">
    <text evidence="2 6">Belongs to the FPP/GGPP synthase family.</text>
</comment>
<gene>
    <name evidence="7" type="ORF">ACFQL7_21365</name>
</gene>
<organism evidence="7 8">
    <name type="scientific">Halocatena marina</name>
    <dbReference type="NCBI Taxonomy" id="2934937"/>
    <lineage>
        <taxon>Archaea</taxon>
        <taxon>Methanobacteriati</taxon>
        <taxon>Methanobacteriota</taxon>
        <taxon>Stenosarchaea group</taxon>
        <taxon>Halobacteria</taxon>
        <taxon>Halobacteriales</taxon>
        <taxon>Natronomonadaceae</taxon>
        <taxon>Halocatena</taxon>
    </lineage>
</organism>
<evidence type="ECO:0000256" key="1">
    <source>
        <dbReference type="ARBA" id="ARBA00001946"/>
    </source>
</evidence>